<proteinExistence type="predicted"/>
<dbReference type="Proteomes" id="UP000233551">
    <property type="component" value="Unassembled WGS sequence"/>
</dbReference>
<gene>
    <name evidence="1" type="ORF">CRG98_000956</name>
</gene>
<keyword evidence="2" id="KW-1185">Reference proteome</keyword>
<evidence type="ECO:0000313" key="1">
    <source>
        <dbReference type="EMBL" id="PKI78579.1"/>
    </source>
</evidence>
<name>A0A2I0LD19_PUNGR</name>
<reference evidence="1 2" key="1">
    <citation type="submission" date="2017-11" db="EMBL/GenBank/DDBJ databases">
        <title>De-novo sequencing of pomegranate (Punica granatum L.) genome.</title>
        <authorList>
            <person name="Akparov Z."/>
            <person name="Amiraslanov A."/>
            <person name="Hajiyeva S."/>
            <person name="Abbasov M."/>
            <person name="Kaur K."/>
            <person name="Hamwieh A."/>
            <person name="Solovyev V."/>
            <person name="Salamov A."/>
            <person name="Braich B."/>
            <person name="Kosarev P."/>
            <person name="Mahmoud A."/>
            <person name="Hajiyev E."/>
            <person name="Babayeva S."/>
            <person name="Izzatullayeva V."/>
            <person name="Mammadov A."/>
            <person name="Mammadov A."/>
            <person name="Sharifova S."/>
            <person name="Ojaghi J."/>
            <person name="Eynullazada K."/>
            <person name="Bayramov B."/>
            <person name="Abdulazimova A."/>
            <person name="Shahmuradov I."/>
        </authorList>
    </citation>
    <scope>NUCLEOTIDE SEQUENCE [LARGE SCALE GENOMIC DNA]</scope>
    <source>
        <strain evidence="2">cv. AG2017</strain>
        <tissue evidence="1">Leaf</tissue>
    </source>
</reference>
<sequence length="160" mass="17673">MNYVSVTDLSLGLNSCAILMLPNNLQKGKIGEAARFPSLTLKSTGVLTRAIDKIAMCCHLVYEPYAITNTKPPCPYCPIKFISLFNRRLTCVMNRDAPCAHPNFVSSGHACARLNAMRLGSVHLPGDARRTHVKRSRYYLFTTRRSMAGELLGSSDTGYT</sequence>
<evidence type="ECO:0000313" key="2">
    <source>
        <dbReference type="Proteomes" id="UP000233551"/>
    </source>
</evidence>
<dbReference type="AlphaFoldDB" id="A0A2I0LD19"/>
<accession>A0A2I0LD19</accession>
<protein>
    <submittedName>
        <fullName evidence="1">Uncharacterized protein</fullName>
    </submittedName>
</protein>
<dbReference type="EMBL" id="PGOL01000038">
    <property type="protein sequence ID" value="PKI78579.1"/>
    <property type="molecule type" value="Genomic_DNA"/>
</dbReference>
<organism evidence="1 2">
    <name type="scientific">Punica granatum</name>
    <name type="common">Pomegranate</name>
    <dbReference type="NCBI Taxonomy" id="22663"/>
    <lineage>
        <taxon>Eukaryota</taxon>
        <taxon>Viridiplantae</taxon>
        <taxon>Streptophyta</taxon>
        <taxon>Embryophyta</taxon>
        <taxon>Tracheophyta</taxon>
        <taxon>Spermatophyta</taxon>
        <taxon>Magnoliopsida</taxon>
        <taxon>eudicotyledons</taxon>
        <taxon>Gunneridae</taxon>
        <taxon>Pentapetalae</taxon>
        <taxon>rosids</taxon>
        <taxon>malvids</taxon>
        <taxon>Myrtales</taxon>
        <taxon>Lythraceae</taxon>
        <taxon>Punica</taxon>
    </lineage>
</organism>
<comment type="caution">
    <text evidence="1">The sequence shown here is derived from an EMBL/GenBank/DDBJ whole genome shotgun (WGS) entry which is preliminary data.</text>
</comment>